<evidence type="ECO:0008006" key="3">
    <source>
        <dbReference type="Google" id="ProtNLM"/>
    </source>
</evidence>
<keyword evidence="2" id="KW-1185">Reference proteome</keyword>
<evidence type="ECO:0000313" key="1">
    <source>
        <dbReference type="EMBL" id="CAH2277150.1"/>
    </source>
</evidence>
<dbReference type="Proteomes" id="UP001295444">
    <property type="component" value="Chromosome 03"/>
</dbReference>
<sequence>MMVTKPPKYHQNLTLGERKALQDFSQDSSIVIHPVDKGGTTVIQSYQDYRREILRQLDDHTTYTRLTFDPVKKFQTRIKNQIDLGILNGFLDEKMAHPKHPVLYTLPKIHKDPKTPPGRPIVSAKESLLEPVVKYVDFYIKDSIVALPTCLRDTRDFIQKINLSPMIK</sequence>
<gene>
    <name evidence="1" type="ORF">PECUL_23A041929</name>
</gene>
<organism evidence="1 2">
    <name type="scientific">Pelobates cultripes</name>
    <name type="common">Western spadefoot toad</name>
    <dbReference type="NCBI Taxonomy" id="61616"/>
    <lineage>
        <taxon>Eukaryota</taxon>
        <taxon>Metazoa</taxon>
        <taxon>Chordata</taxon>
        <taxon>Craniata</taxon>
        <taxon>Vertebrata</taxon>
        <taxon>Euteleostomi</taxon>
        <taxon>Amphibia</taxon>
        <taxon>Batrachia</taxon>
        <taxon>Anura</taxon>
        <taxon>Pelobatoidea</taxon>
        <taxon>Pelobatidae</taxon>
        <taxon>Pelobates</taxon>
    </lineage>
</organism>
<name>A0AAD1RRF5_PELCU</name>
<reference evidence="1" key="1">
    <citation type="submission" date="2022-03" db="EMBL/GenBank/DDBJ databases">
        <authorList>
            <person name="Alioto T."/>
            <person name="Alioto T."/>
            <person name="Gomez Garrido J."/>
        </authorList>
    </citation>
    <scope>NUCLEOTIDE SEQUENCE</scope>
</reference>
<proteinExistence type="predicted"/>
<evidence type="ECO:0000313" key="2">
    <source>
        <dbReference type="Proteomes" id="UP001295444"/>
    </source>
</evidence>
<dbReference type="EMBL" id="OW240914">
    <property type="protein sequence ID" value="CAH2277150.1"/>
    <property type="molecule type" value="Genomic_DNA"/>
</dbReference>
<accession>A0AAD1RRF5</accession>
<dbReference type="PANTHER" id="PTHR21301:SF12">
    <property type="match status" value="1"/>
</dbReference>
<protein>
    <recommendedName>
        <fullName evidence="3">Reverse transcriptase</fullName>
    </recommendedName>
</protein>
<dbReference type="PANTHER" id="PTHR21301">
    <property type="entry name" value="REVERSE TRANSCRIPTASE"/>
    <property type="match status" value="1"/>
</dbReference>
<dbReference type="AlphaFoldDB" id="A0AAD1RRF5"/>